<evidence type="ECO:0000313" key="4">
    <source>
        <dbReference type="Proteomes" id="UP000003684"/>
    </source>
</evidence>
<dbReference type="InterPro" id="IPR041166">
    <property type="entry name" value="Rubredoxin_2"/>
</dbReference>
<keyword evidence="1" id="KW-0479">Metal-binding</keyword>
<dbReference type="EMBL" id="ADFT01000034">
    <property type="protein sequence ID" value="EFB62061.1"/>
    <property type="molecule type" value="Genomic_DNA"/>
</dbReference>
<feature type="domain" description="LapB rubredoxin metal binding" evidence="2">
    <location>
        <begin position="8"/>
        <end position="35"/>
    </location>
</feature>
<dbReference type="Pfam" id="PF18073">
    <property type="entry name" value="Zn_ribbon_LapB"/>
    <property type="match status" value="1"/>
</dbReference>
<evidence type="ECO:0000256" key="1">
    <source>
        <dbReference type="ARBA" id="ARBA00022723"/>
    </source>
</evidence>
<gene>
    <name evidence="3" type="ORF">HMPREF9209_1999</name>
</gene>
<comment type="caution">
    <text evidence="3">The sequence shown here is derived from an EMBL/GenBank/DDBJ whole genome shotgun (WGS) entry which is preliminary data.</text>
</comment>
<organism evidence="3 4">
    <name type="scientific">Lactobacillus gasseri 224-1</name>
    <dbReference type="NCBI Taxonomy" id="679196"/>
    <lineage>
        <taxon>Bacteria</taxon>
        <taxon>Bacillati</taxon>
        <taxon>Bacillota</taxon>
        <taxon>Bacilli</taxon>
        <taxon>Lactobacillales</taxon>
        <taxon>Lactobacillaceae</taxon>
        <taxon>Lactobacillus</taxon>
    </lineage>
</organism>
<evidence type="ECO:0000259" key="2">
    <source>
        <dbReference type="Pfam" id="PF18073"/>
    </source>
</evidence>
<dbReference type="AlphaFoldDB" id="D1YLF7"/>
<reference evidence="3 4" key="1">
    <citation type="submission" date="2009-12" db="EMBL/GenBank/DDBJ databases">
        <title>Genome Sequence of Lactobacillus gasseri 224-1.</title>
        <authorList>
            <person name="Durkin A.S."/>
            <person name="Madupu R."/>
            <person name="Torralba M."/>
            <person name="Methe B."/>
            <person name="Sutton G."/>
            <person name="Strausberg R.L."/>
            <person name="Nelson K.E."/>
        </authorList>
    </citation>
    <scope>NUCLEOTIDE SEQUENCE [LARGE SCALE GENOMIC DNA]</scope>
    <source>
        <strain evidence="3 4">224-1</strain>
    </source>
</reference>
<proteinExistence type="predicted"/>
<evidence type="ECO:0000313" key="3">
    <source>
        <dbReference type="EMBL" id="EFB62061.1"/>
    </source>
</evidence>
<sequence length="75" mass="8517">MAKVKTRYKCRNCGYISASYLGRCPNCGAWNQFEEETQEVKKVSTKATASRLMTKIGNNDPVKLNEVKAEKEKEL</sequence>
<protein>
    <submittedName>
        <fullName evidence="3">DNA repair protein RadA</fullName>
    </submittedName>
</protein>
<name>D1YLF7_LACGS</name>
<dbReference type="Proteomes" id="UP000003684">
    <property type="component" value="Unassembled WGS sequence"/>
</dbReference>
<dbReference type="GO" id="GO:0046872">
    <property type="term" value="F:metal ion binding"/>
    <property type="evidence" value="ECO:0007669"/>
    <property type="project" value="UniProtKB-KW"/>
</dbReference>
<accession>D1YLF7</accession>